<dbReference type="AlphaFoldDB" id="A0A8A4ZD95"/>
<reference evidence="2" key="1">
    <citation type="submission" date="2021-03" db="EMBL/GenBank/DDBJ databases">
        <title>Pengzhenrongella sicca gen. nov., sp. nov., a new member of suborder Micrococcineae isolated from High-Arctic tundra soil.</title>
        <authorList>
            <person name="Peng F."/>
        </authorList>
    </citation>
    <scope>NUCLEOTIDE SEQUENCE</scope>
    <source>
        <strain evidence="2">LRZ-2</strain>
    </source>
</reference>
<dbReference type="InterPro" id="IPR000639">
    <property type="entry name" value="Epox_hydrolase-like"/>
</dbReference>
<organism evidence="2 3">
    <name type="scientific">Pengzhenrongella sicca</name>
    <dbReference type="NCBI Taxonomy" id="2819238"/>
    <lineage>
        <taxon>Bacteria</taxon>
        <taxon>Bacillati</taxon>
        <taxon>Actinomycetota</taxon>
        <taxon>Actinomycetes</taxon>
        <taxon>Micrococcales</taxon>
        <taxon>Pengzhenrongella</taxon>
    </lineage>
</organism>
<dbReference type="PRINTS" id="PR00412">
    <property type="entry name" value="EPOXHYDRLASE"/>
</dbReference>
<accession>A0A8A4ZD95</accession>
<evidence type="ECO:0000259" key="1">
    <source>
        <dbReference type="Pfam" id="PF12697"/>
    </source>
</evidence>
<keyword evidence="2" id="KW-0378">Hydrolase</keyword>
<dbReference type="InterPro" id="IPR029058">
    <property type="entry name" value="AB_hydrolase_fold"/>
</dbReference>
<keyword evidence="3" id="KW-1185">Reference proteome</keyword>
<sequence>MDTFESSGHAGIRAAVQLLSRPEGRISFTVEGSGPLLVLVPGMGDLRSTWRDVGPRLVEAGYRVATTDLRGHGDGDVSFAHHGDVATGGDLIALVEHLDHGPAVLVGNSMGAASAAWVAAERPDLVAGLVLVAPLLRNPAQHPALAAALHLLYRGLFVRPWGAAAWAAYYRSPLSRGAKAPWLDEHVAEIRASLSRPGRLRAFRHLALQLTHAPVEARLGEVSAPAIAFFGSLDPDFVDPAAELAWIEETIAAQGVWIPGVSHYPQHQAPEVVVPATTAFLAGLPRDGARWAPGPRA</sequence>
<feature type="domain" description="AB hydrolase-1" evidence="1">
    <location>
        <begin position="37"/>
        <end position="275"/>
    </location>
</feature>
<dbReference type="PANTHER" id="PTHR46438">
    <property type="entry name" value="ALPHA/BETA-HYDROLASES SUPERFAMILY PROTEIN"/>
    <property type="match status" value="1"/>
</dbReference>
<dbReference type="RefSeq" id="WP_227423113.1">
    <property type="nucleotide sequence ID" value="NZ_CP071868.1"/>
</dbReference>
<dbReference type="Proteomes" id="UP000663937">
    <property type="component" value="Chromosome"/>
</dbReference>
<dbReference type="PANTHER" id="PTHR46438:SF11">
    <property type="entry name" value="LIPASE-RELATED"/>
    <property type="match status" value="1"/>
</dbReference>
<dbReference type="Gene3D" id="3.40.50.1820">
    <property type="entry name" value="alpha/beta hydrolase"/>
    <property type="match status" value="1"/>
</dbReference>
<gene>
    <name evidence="2" type="ORF">J4E96_16255</name>
</gene>
<evidence type="ECO:0000313" key="2">
    <source>
        <dbReference type="EMBL" id="QTE28863.1"/>
    </source>
</evidence>
<dbReference type="EMBL" id="CP071868">
    <property type="protein sequence ID" value="QTE28863.1"/>
    <property type="molecule type" value="Genomic_DNA"/>
</dbReference>
<dbReference type="InterPro" id="IPR000073">
    <property type="entry name" value="AB_hydrolase_1"/>
</dbReference>
<dbReference type="Pfam" id="PF12697">
    <property type="entry name" value="Abhydrolase_6"/>
    <property type="match status" value="1"/>
</dbReference>
<dbReference type="KEGG" id="psic:J4E96_16255"/>
<dbReference type="PRINTS" id="PR00111">
    <property type="entry name" value="ABHYDROLASE"/>
</dbReference>
<evidence type="ECO:0000313" key="3">
    <source>
        <dbReference type="Proteomes" id="UP000663937"/>
    </source>
</evidence>
<name>A0A8A4ZD95_9MICO</name>
<protein>
    <submittedName>
        <fullName evidence="2">Alpha/beta hydrolase</fullName>
    </submittedName>
</protein>
<dbReference type="GO" id="GO:0016787">
    <property type="term" value="F:hydrolase activity"/>
    <property type="evidence" value="ECO:0007669"/>
    <property type="project" value="UniProtKB-KW"/>
</dbReference>
<proteinExistence type="predicted"/>
<dbReference type="SUPFAM" id="SSF53474">
    <property type="entry name" value="alpha/beta-Hydrolases"/>
    <property type="match status" value="1"/>
</dbReference>